<dbReference type="SUPFAM" id="SSF55729">
    <property type="entry name" value="Acyl-CoA N-acyltransferases (Nat)"/>
    <property type="match status" value="1"/>
</dbReference>
<evidence type="ECO:0000313" key="3">
    <source>
        <dbReference type="Proteomes" id="UP000036097"/>
    </source>
</evidence>
<dbReference type="EMBL" id="LDOT01000001">
    <property type="protein sequence ID" value="KLV09525.1"/>
    <property type="molecule type" value="Genomic_DNA"/>
</dbReference>
<comment type="caution">
    <text evidence="2">The sequence shown here is derived from an EMBL/GenBank/DDBJ whole genome shotgun (WGS) entry which is preliminary data.</text>
</comment>
<organism evidence="2 3">
    <name type="scientific">Photobacterium aquae</name>
    <dbReference type="NCBI Taxonomy" id="1195763"/>
    <lineage>
        <taxon>Bacteria</taxon>
        <taxon>Pseudomonadati</taxon>
        <taxon>Pseudomonadota</taxon>
        <taxon>Gammaproteobacteria</taxon>
        <taxon>Vibrionales</taxon>
        <taxon>Vibrionaceae</taxon>
        <taxon>Photobacterium</taxon>
    </lineage>
</organism>
<evidence type="ECO:0000259" key="1">
    <source>
        <dbReference type="PROSITE" id="PS51186"/>
    </source>
</evidence>
<feature type="domain" description="N-acetyltransferase" evidence="1">
    <location>
        <begin position="1"/>
        <end position="156"/>
    </location>
</feature>
<protein>
    <submittedName>
        <fullName evidence="2">Acetyltransferase</fullName>
    </submittedName>
</protein>
<dbReference type="PROSITE" id="PS51186">
    <property type="entry name" value="GNAT"/>
    <property type="match status" value="1"/>
</dbReference>
<dbReference type="STRING" id="1195763.ABT56_00055"/>
<reference evidence="2 3" key="1">
    <citation type="submission" date="2015-05" db="EMBL/GenBank/DDBJ databases">
        <title>Photobacterium galathea sp. nov.</title>
        <authorList>
            <person name="Machado H."/>
            <person name="Gram L."/>
        </authorList>
    </citation>
    <scope>NUCLEOTIDE SEQUENCE [LARGE SCALE GENOMIC DNA]</scope>
    <source>
        <strain evidence="2 3">CGMCC 1.12159</strain>
    </source>
</reference>
<dbReference type="Pfam" id="PF00583">
    <property type="entry name" value="Acetyltransf_1"/>
    <property type="match status" value="1"/>
</dbReference>
<evidence type="ECO:0000313" key="2">
    <source>
        <dbReference type="EMBL" id="KLV09525.1"/>
    </source>
</evidence>
<dbReference type="Proteomes" id="UP000036097">
    <property type="component" value="Unassembled WGS sequence"/>
</dbReference>
<sequence length="179" mass="19811">MKYSVCDSSYLDRVQRLFTQTFSDSEGETEGALIGELAREMMVTTNPEDIMVFVAEGDGHLAGCIMMTRMGFDESERRVYLLSPVAVRTDCQRKGVGQGLIRFALEVLRAQGVEFVITYGDPNYYGKVGFEPVSEAVVPAPRVLTYPEGWLALSLCEQAIPAISGRSSCVSALDKQVYW</sequence>
<proteinExistence type="predicted"/>
<dbReference type="InterPro" id="IPR000182">
    <property type="entry name" value="GNAT_dom"/>
</dbReference>
<dbReference type="PATRIC" id="fig|1195763.3.peg.10"/>
<dbReference type="CDD" id="cd04301">
    <property type="entry name" value="NAT_SF"/>
    <property type="match status" value="1"/>
</dbReference>
<dbReference type="GO" id="GO:0016747">
    <property type="term" value="F:acyltransferase activity, transferring groups other than amino-acyl groups"/>
    <property type="evidence" value="ECO:0007669"/>
    <property type="project" value="InterPro"/>
</dbReference>
<gene>
    <name evidence="2" type="ORF">ABT56_00055</name>
</gene>
<accession>A0A0J1HD07</accession>
<dbReference type="RefSeq" id="WP_047876813.1">
    <property type="nucleotide sequence ID" value="NZ_LDOT01000001.1"/>
</dbReference>
<dbReference type="InterPro" id="IPR016181">
    <property type="entry name" value="Acyl_CoA_acyltransferase"/>
</dbReference>
<dbReference type="AlphaFoldDB" id="A0A0J1HD07"/>
<dbReference type="Gene3D" id="3.40.630.30">
    <property type="match status" value="1"/>
</dbReference>
<keyword evidence="3" id="KW-1185">Reference proteome</keyword>
<name>A0A0J1HD07_9GAMM</name>
<keyword evidence="2" id="KW-0808">Transferase</keyword>
<dbReference type="OrthoDB" id="9797178at2"/>